<gene>
    <name evidence="5" type="ORF">EVAR_78319_1</name>
</gene>
<evidence type="ECO:0000259" key="4">
    <source>
        <dbReference type="PROSITE" id="PS50014"/>
    </source>
</evidence>
<dbReference type="InterPro" id="IPR001487">
    <property type="entry name" value="Bromodomain"/>
</dbReference>
<protein>
    <recommendedName>
        <fullName evidence="4">Bromo domain-containing protein</fullName>
    </recommendedName>
</protein>
<dbReference type="AlphaFoldDB" id="A0A4C1T5U7"/>
<sequence>MLLVLVAPRFYDIVKYPMCLHDIATKLKNSAYTEQEQVVLDFRRIFDNVRLYLKTYPDQTMKKNVNKVSTDFEILLAEEFPNKKKNQEKTCESTKKEDVGSAGDRANSNHVRVNGETNDKADNLRNNCGDVE</sequence>
<dbReference type="Pfam" id="PF00439">
    <property type="entry name" value="Bromodomain"/>
    <property type="match status" value="1"/>
</dbReference>
<evidence type="ECO:0000256" key="3">
    <source>
        <dbReference type="SAM" id="MobiDB-lite"/>
    </source>
</evidence>
<feature type="region of interest" description="Disordered" evidence="3">
    <location>
        <begin position="84"/>
        <end position="132"/>
    </location>
</feature>
<dbReference type="InterPro" id="IPR036427">
    <property type="entry name" value="Bromodomain-like_sf"/>
</dbReference>
<organism evidence="5 6">
    <name type="scientific">Eumeta variegata</name>
    <name type="common">Bagworm moth</name>
    <name type="synonym">Eumeta japonica</name>
    <dbReference type="NCBI Taxonomy" id="151549"/>
    <lineage>
        <taxon>Eukaryota</taxon>
        <taxon>Metazoa</taxon>
        <taxon>Ecdysozoa</taxon>
        <taxon>Arthropoda</taxon>
        <taxon>Hexapoda</taxon>
        <taxon>Insecta</taxon>
        <taxon>Pterygota</taxon>
        <taxon>Neoptera</taxon>
        <taxon>Endopterygota</taxon>
        <taxon>Lepidoptera</taxon>
        <taxon>Glossata</taxon>
        <taxon>Ditrysia</taxon>
        <taxon>Tineoidea</taxon>
        <taxon>Psychidae</taxon>
        <taxon>Oiketicinae</taxon>
        <taxon>Eumeta</taxon>
    </lineage>
</organism>
<dbReference type="Gene3D" id="1.20.920.10">
    <property type="entry name" value="Bromodomain-like"/>
    <property type="match status" value="1"/>
</dbReference>
<feature type="domain" description="Bromo" evidence="4">
    <location>
        <begin position="8"/>
        <end position="52"/>
    </location>
</feature>
<evidence type="ECO:0000313" key="6">
    <source>
        <dbReference type="Proteomes" id="UP000299102"/>
    </source>
</evidence>
<dbReference type="SUPFAM" id="SSF47370">
    <property type="entry name" value="Bromodomain"/>
    <property type="match status" value="1"/>
</dbReference>
<comment type="caution">
    <text evidence="5">The sequence shown here is derived from an EMBL/GenBank/DDBJ whole genome shotgun (WGS) entry which is preliminary data.</text>
</comment>
<dbReference type="OrthoDB" id="1742084at2759"/>
<feature type="compositionally biased region" description="Basic and acidic residues" evidence="3">
    <location>
        <begin position="84"/>
        <end position="99"/>
    </location>
</feature>
<reference evidence="5 6" key="1">
    <citation type="journal article" date="2019" name="Commun. Biol.">
        <title>The bagworm genome reveals a unique fibroin gene that provides high tensile strength.</title>
        <authorList>
            <person name="Kono N."/>
            <person name="Nakamura H."/>
            <person name="Ohtoshi R."/>
            <person name="Tomita M."/>
            <person name="Numata K."/>
            <person name="Arakawa K."/>
        </authorList>
    </citation>
    <scope>NUCLEOTIDE SEQUENCE [LARGE SCALE GENOMIC DNA]</scope>
</reference>
<dbReference type="EMBL" id="BGZK01000033">
    <property type="protein sequence ID" value="GBP08950.1"/>
    <property type="molecule type" value="Genomic_DNA"/>
</dbReference>
<dbReference type="Proteomes" id="UP000299102">
    <property type="component" value="Unassembled WGS sequence"/>
</dbReference>
<keyword evidence="1 2" id="KW-0103">Bromodomain</keyword>
<dbReference type="PROSITE" id="PS50014">
    <property type="entry name" value="BROMODOMAIN_2"/>
    <property type="match status" value="1"/>
</dbReference>
<evidence type="ECO:0000313" key="5">
    <source>
        <dbReference type="EMBL" id="GBP08950.1"/>
    </source>
</evidence>
<keyword evidence="6" id="KW-1185">Reference proteome</keyword>
<evidence type="ECO:0000256" key="1">
    <source>
        <dbReference type="ARBA" id="ARBA00023117"/>
    </source>
</evidence>
<name>A0A4C1T5U7_EUMVA</name>
<proteinExistence type="predicted"/>
<accession>A0A4C1T5U7</accession>
<evidence type="ECO:0000256" key="2">
    <source>
        <dbReference type="PROSITE-ProRule" id="PRU00035"/>
    </source>
</evidence>